<keyword evidence="1" id="KW-0175">Coiled coil</keyword>
<comment type="caution">
    <text evidence="3">The sequence shown here is derived from an EMBL/GenBank/DDBJ whole genome shotgun (WGS) entry which is preliminary data.</text>
</comment>
<evidence type="ECO:0000313" key="4">
    <source>
        <dbReference type="Proteomes" id="UP000015100"/>
    </source>
</evidence>
<organism evidence="3 4">
    <name type="scientific">Dactylellina haptotyla (strain CBS 200.50)</name>
    <name type="common">Nematode-trapping fungus</name>
    <name type="synonym">Monacrosporium haptotylum</name>
    <dbReference type="NCBI Taxonomy" id="1284197"/>
    <lineage>
        <taxon>Eukaryota</taxon>
        <taxon>Fungi</taxon>
        <taxon>Dikarya</taxon>
        <taxon>Ascomycota</taxon>
        <taxon>Pezizomycotina</taxon>
        <taxon>Orbiliomycetes</taxon>
        <taxon>Orbiliales</taxon>
        <taxon>Orbiliaceae</taxon>
        <taxon>Dactylellina</taxon>
    </lineage>
</organism>
<evidence type="ECO:0000256" key="2">
    <source>
        <dbReference type="SAM" id="MobiDB-lite"/>
    </source>
</evidence>
<accession>S8AVP9</accession>
<reference evidence="4" key="2">
    <citation type="submission" date="2013-04" db="EMBL/GenBank/DDBJ databases">
        <title>Genomic mechanisms accounting for the adaptation to parasitism in nematode-trapping fungi.</title>
        <authorList>
            <person name="Ahren D.G."/>
        </authorList>
    </citation>
    <scope>NUCLEOTIDE SEQUENCE [LARGE SCALE GENOMIC DNA]</scope>
    <source>
        <strain evidence="4">CBS 200.50</strain>
    </source>
</reference>
<reference evidence="3 4" key="1">
    <citation type="journal article" date="2013" name="PLoS Genet.">
        <title>Genomic mechanisms accounting for the adaptation to parasitism in nematode-trapping fungi.</title>
        <authorList>
            <person name="Meerupati T."/>
            <person name="Andersson K.M."/>
            <person name="Friman E."/>
            <person name="Kumar D."/>
            <person name="Tunlid A."/>
            <person name="Ahren D."/>
        </authorList>
    </citation>
    <scope>NUCLEOTIDE SEQUENCE [LARGE SCALE GENOMIC DNA]</scope>
    <source>
        <strain evidence="3 4">CBS 200.50</strain>
    </source>
</reference>
<dbReference type="STRING" id="1284197.S8AVP9"/>
<evidence type="ECO:0000256" key="1">
    <source>
        <dbReference type="SAM" id="Coils"/>
    </source>
</evidence>
<feature type="region of interest" description="Disordered" evidence="2">
    <location>
        <begin position="1"/>
        <end position="21"/>
    </location>
</feature>
<dbReference type="OrthoDB" id="5424209at2759"/>
<protein>
    <submittedName>
        <fullName evidence="3">Uncharacterized protein</fullName>
    </submittedName>
</protein>
<dbReference type="HOGENOM" id="CLU_605530_0_0_1"/>
<keyword evidence="4" id="KW-1185">Reference proteome</keyword>
<dbReference type="Proteomes" id="UP000015100">
    <property type="component" value="Unassembled WGS sequence"/>
</dbReference>
<evidence type="ECO:0000313" key="3">
    <source>
        <dbReference type="EMBL" id="EPS45046.1"/>
    </source>
</evidence>
<name>S8AVP9_DACHA</name>
<gene>
    <name evidence="3" type="ORF">H072_1039</name>
</gene>
<dbReference type="OMA" id="MENESVF"/>
<sequence>MATSDELMSRRVIDPGVPAPGTEQNYVQDVREAVAPGSQAASTWNQNLDGAAEYLTSTGLVWRALHLSLLNGVETVSIIYEPGGYFTGGITDEYEVTKQLRPQYFPPEVFPNLELVEAKVSKGTIVLASEYEKTRCIGKSIGVAGVIWSAGTAGGFLASNSNSDEVFGLSCHHVLLPTKYIEIAQKEKEEKKDPWEFSPPEFLEVTGIQHESYNNDHEDVVIMQPACGDHRDTLQEAQKEKTNGEGRLSDLFEKHKLLGSTPPKASIDRQRRQVEDMEECLDRYSKSKREFGKLAYTSGYRIDKATQHTLDWGLFRLTDGSLADNTMPRLPHRPGWEALGGLGIALITGIADPVEKEAVFKRGRSSGPTYGEISGVRDQVRFSEHGGCESKEWCVVKRRIHEGGRFW</sequence>
<dbReference type="AlphaFoldDB" id="S8AVP9"/>
<feature type="coiled-coil region" evidence="1">
    <location>
        <begin position="234"/>
        <end position="287"/>
    </location>
</feature>
<dbReference type="EMBL" id="AQGS01000024">
    <property type="protein sequence ID" value="EPS45046.1"/>
    <property type="molecule type" value="Genomic_DNA"/>
</dbReference>
<proteinExistence type="predicted"/>